<evidence type="ECO:0000256" key="10">
    <source>
        <dbReference type="SAM" id="Phobius"/>
    </source>
</evidence>
<evidence type="ECO:0000256" key="8">
    <source>
        <dbReference type="ARBA" id="ARBA00023065"/>
    </source>
</evidence>
<comment type="caution">
    <text evidence="12">The sequence shown here is derived from an EMBL/GenBank/DDBJ whole genome shotgun (WGS) entry which is preliminary data.</text>
</comment>
<accession>A0A8H3J0K9</accession>
<keyword evidence="6 10" id="KW-1133">Transmembrane helix</keyword>
<dbReference type="GO" id="GO:0006879">
    <property type="term" value="P:intracellular iron ion homeostasis"/>
    <property type="evidence" value="ECO:0007669"/>
    <property type="project" value="TreeGrafter"/>
</dbReference>
<comment type="subcellular location">
    <subcellularLocation>
        <location evidence="1">Membrane</location>
        <topology evidence="1">Multi-pass membrane protein</topology>
    </subcellularLocation>
</comment>
<dbReference type="CDD" id="cd06186">
    <property type="entry name" value="NOX_Duox_like_FAD_NADP"/>
    <property type="match status" value="1"/>
</dbReference>
<dbReference type="Pfam" id="PF08022">
    <property type="entry name" value="FAD_binding_8"/>
    <property type="match status" value="1"/>
</dbReference>
<evidence type="ECO:0000256" key="1">
    <source>
        <dbReference type="ARBA" id="ARBA00004141"/>
    </source>
</evidence>
<proteinExistence type="inferred from homology"/>
<dbReference type="InterPro" id="IPR051410">
    <property type="entry name" value="Ferric/Cupric_Reductase"/>
</dbReference>
<dbReference type="OrthoDB" id="4494341at2759"/>
<protein>
    <recommendedName>
        <fullName evidence="11">FAD-binding FR-type domain-containing protein</fullName>
    </recommendedName>
</protein>
<dbReference type="GO" id="GO:0006826">
    <property type="term" value="P:iron ion transport"/>
    <property type="evidence" value="ECO:0007669"/>
    <property type="project" value="TreeGrafter"/>
</dbReference>
<feature type="domain" description="FAD-binding FR-type" evidence="11">
    <location>
        <begin position="199"/>
        <end position="331"/>
    </location>
</feature>
<evidence type="ECO:0000256" key="4">
    <source>
        <dbReference type="ARBA" id="ARBA00022692"/>
    </source>
</evidence>
<evidence type="ECO:0000256" key="5">
    <source>
        <dbReference type="ARBA" id="ARBA00022982"/>
    </source>
</evidence>
<dbReference type="GO" id="GO:0005886">
    <property type="term" value="C:plasma membrane"/>
    <property type="evidence" value="ECO:0007669"/>
    <property type="project" value="TreeGrafter"/>
</dbReference>
<evidence type="ECO:0000256" key="7">
    <source>
        <dbReference type="ARBA" id="ARBA00023002"/>
    </source>
</evidence>
<dbReference type="GO" id="GO:0000293">
    <property type="term" value="F:ferric-chelate reductase activity"/>
    <property type="evidence" value="ECO:0007669"/>
    <property type="project" value="UniProtKB-ARBA"/>
</dbReference>
<keyword evidence="5" id="KW-0249">Electron transport</keyword>
<dbReference type="PANTHER" id="PTHR32361">
    <property type="entry name" value="FERRIC/CUPRIC REDUCTASE TRANSMEMBRANE COMPONENT"/>
    <property type="match status" value="1"/>
</dbReference>
<dbReference type="Pfam" id="PF01794">
    <property type="entry name" value="Ferric_reduct"/>
    <property type="match status" value="1"/>
</dbReference>
<dbReference type="InterPro" id="IPR039261">
    <property type="entry name" value="FNR_nucleotide-bd"/>
</dbReference>
<keyword evidence="8" id="KW-0406">Ion transport</keyword>
<dbReference type="EMBL" id="CAJPDR010000514">
    <property type="protein sequence ID" value="CAF9938490.1"/>
    <property type="molecule type" value="Genomic_DNA"/>
</dbReference>
<evidence type="ECO:0000256" key="3">
    <source>
        <dbReference type="ARBA" id="ARBA00022448"/>
    </source>
</evidence>
<sequence length="531" mass="59136">MNPTSIYAIAAGGVVVMLIIIKSLVSVEQVLRALALLAAKHFTYPYLVRRHRLLGPWSRADVFLQLIYFHDQYVLYDLWRHVGQRGWSQSGNPGDGISLSNYRRIHRMTGWMSFVLCLIHALSVIHGDPSYIHDMRKNLYPVMGGAALGLLVLLSLPIFRKPSYEIFLRIHQALAFLCAYALWRHLSSKWSLARICVCVSTWILGLTSFLQFCSILHRNASLRRGFPRAQVNKIGAGFKITVMVPYRLQVKAGQYINLWIPSVSFGSFLQSHPFVVASCKEGKQTTLELLIGPQRGLTSKFLRISTYSSNSVQANLRLALFSGPHGLSAPLADFETVFLVASGLGIAAQLPYLRQLIRGYNDFRVRTRRIHLVWQLQSLEDGALAQDMLNQALKDDTMDDGYILSISVYSASGHVGPGSLNQGQHRRVSIHQGVMNLGELLRAEVVGGRSSATSEDEESGWDGKALVEEELVPPGQEISAELDSGKFKAAKKAGKMLVTVSASEDVRGRLRNLVRGYLDESVSLLELEYQP</sequence>
<keyword evidence="13" id="KW-1185">Reference proteome</keyword>
<dbReference type="InterPro" id="IPR017927">
    <property type="entry name" value="FAD-bd_FR_type"/>
</dbReference>
<keyword evidence="7" id="KW-0560">Oxidoreductase</keyword>
<evidence type="ECO:0000256" key="9">
    <source>
        <dbReference type="ARBA" id="ARBA00023136"/>
    </source>
</evidence>
<evidence type="ECO:0000313" key="12">
    <source>
        <dbReference type="EMBL" id="CAF9938490.1"/>
    </source>
</evidence>
<name>A0A8H3J0K9_9LECA</name>
<dbReference type="SUPFAM" id="SSF52343">
    <property type="entry name" value="Ferredoxin reductase-like, C-terminal NADP-linked domain"/>
    <property type="match status" value="1"/>
</dbReference>
<evidence type="ECO:0000313" key="13">
    <source>
        <dbReference type="Proteomes" id="UP000664203"/>
    </source>
</evidence>
<dbReference type="GO" id="GO:0015677">
    <property type="term" value="P:copper ion import"/>
    <property type="evidence" value="ECO:0007669"/>
    <property type="project" value="TreeGrafter"/>
</dbReference>
<feature type="transmembrane region" description="Helical" evidence="10">
    <location>
        <begin position="108"/>
        <end position="127"/>
    </location>
</feature>
<comment type="similarity">
    <text evidence="2">Belongs to the ferric reductase (FRE) family.</text>
</comment>
<evidence type="ECO:0000259" key="11">
    <source>
        <dbReference type="PROSITE" id="PS51384"/>
    </source>
</evidence>
<dbReference type="InterPro" id="IPR013121">
    <property type="entry name" value="Fe_red_NAD-bd_6"/>
</dbReference>
<dbReference type="PROSITE" id="PS51384">
    <property type="entry name" value="FAD_FR"/>
    <property type="match status" value="1"/>
</dbReference>
<keyword evidence="4 10" id="KW-0812">Transmembrane</keyword>
<gene>
    <name evidence="12" type="ORF">ALECFALPRED_007707</name>
</gene>
<reference evidence="12" key="1">
    <citation type="submission" date="2021-03" db="EMBL/GenBank/DDBJ databases">
        <authorList>
            <person name="Tagirdzhanova G."/>
        </authorList>
    </citation>
    <scope>NUCLEOTIDE SEQUENCE</scope>
</reference>
<dbReference type="InterPro" id="IPR013112">
    <property type="entry name" value="FAD-bd_8"/>
</dbReference>
<dbReference type="Proteomes" id="UP000664203">
    <property type="component" value="Unassembled WGS sequence"/>
</dbReference>
<feature type="transmembrane region" description="Helical" evidence="10">
    <location>
        <begin position="139"/>
        <end position="159"/>
    </location>
</feature>
<feature type="transmembrane region" description="Helical" evidence="10">
    <location>
        <begin position="6"/>
        <end position="25"/>
    </location>
</feature>
<dbReference type="AlphaFoldDB" id="A0A8H3J0K9"/>
<evidence type="ECO:0000256" key="2">
    <source>
        <dbReference type="ARBA" id="ARBA00006278"/>
    </source>
</evidence>
<dbReference type="PANTHER" id="PTHR32361:SF26">
    <property type="entry name" value="FAD-BINDING 8 DOMAIN-CONTAINING PROTEIN-RELATED"/>
    <property type="match status" value="1"/>
</dbReference>
<keyword evidence="3" id="KW-0813">Transport</keyword>
<dbReference type="InterPro" id="IPR013130">
    <property type="entry name" value="Fe3_Rdtase_TM_dom"/>
</dbReference>
<dbReference type="Gene3D" id="3.40.50.80">
    <property type="entry name" value="Nucleotide-binding domain of ferredoxin-NADP reductase (FNR) module"/>
    <property type="match status" value="1"/>
</dbReference>
<keyword evidence="9 10" id="KW-0472">Membrane</keyword>
<evidence type="ECO:0000256" key="6">
    <source>
        <dbReference type="ARBA" id="ARBA00022989"/>
    </source>
</evidence>
<organism evidence="12 13">
    <name type="scientific">Alectoria fallacina</name>
    <dbReference type="NCBI Taxonomy" id="1903189"/>
    <lineage>
        <taxon>Eukaryota</taxon>
        <taxon>Fungi</taxon>
        <taxon>Dikarya</taxon>
        <taxon>Ascomycota</taxon>
        <taxon>Pezizomycotina</taxon>
        <taxon>Lecanoromycetes</taxon>
        <taxon>OSLEUM clade</taxon>
        <taxon>Lecanoromycetidae</taxon>
        <taxon>Lecanorales</taxon>
        <taxon>Lecanorineae</taxon>
        <taxon>Parmeliaceae</taxon>
        <taxon>Alectoria</taxon>
    </lineage>
</organism>
<dbReference type="Pfam" id="PF08030">
    <property type="entry name" value="NAD_binding_6"/>
    <property type="match status" value="1"/>
</dbReference>
<feature type="transmembrane region" description="Helical" evidence="10">
    <location>
        <begin position="192"/>
        <end position="216"/>
    </location>
</feature>